<evidence type="ECO:0008006" key="4">
    <source>
        <dbReference type="Google" id="ProtNLM"/>
    </source>
</evidence>
<dbReference type="Gene3D" id="3.30.2310.20">
    <property type="entry name" value="RelE-like"/>
    <property type="match status" value="1"/>
</dbReference>
<organism evidence="2 3">
    <name type="scientific">Parabacteroides goldsteinii CL02T12C30</name>
    <dbReference type="NCBI Taxonomy" id="999418"/>
    <lineage>
        <taxon>Bacteria</taxon>
        <taxon>Pseudomonadati</taxon>
        <taxon>Bacteroidota</taxon>
        <taxon>Bacteroidia</taxon>
        <taxon>Bacteroidales</taxon>
        <taxon>Tannerellaceae</taxon>
        <taxon>Parabacteroides</taxon>
    </lineage>
</organism>
<dbReference type="AlphaFoldDB" id="K5ZL23"/>
<reference evidence="2 3" key="1">
    <citation type="submission" date="2012-02" db="EMBL/GenBank/DDBJ databases">
        <title>The Genome Sequence of Parabacteroides goldsteinii CL02T12C30.</title>
        <authorList>
            <consortium name="The Broad Institute Genome Sequencing Platform"/>
            <person name="Earl A."/>
            <person name="Ward D."/>
            <person name="Feldgarden M."/>
            <person name="Gevers D."/>
            <person name="Zitomersky N.L."/>
            <person name="Coyne M.J."/>
            <person name="Comstock L.E."/>
            <person name="Young S.K."/>
            <person name="Zeng Q."/>
            <person name="Gargeya S."/>
            <person name="Fitzgerald M."/>
            <person name="Haas B."/>
            <person name="Abouelleil A."/>
            <person name="Alvarado L."/>
            <person name="Arachchi H.M."/>
            <person name="Berlin A."/>
            <person name="Chapman S.B."/>
            <person name="Gearin G."/>
            <person name="Goldberg J."/>
            <person name="Griggs A."/>
            <person name="Gujja S."/>
            <person name="Hansen M."/>
            <person name="Heiman D."/>
            <person name="Howarth C."/>
            <person name="Larimer J."/>
            <person name="Lui A."/>
            <person name="MacDonald P.J.P."/>
            <person name="McCowen C."/>
            <person name="Montmayeur A."/>
            <person name="Murphy C."/>
            <person name="Neiman D."/>
            <person name="Pearson M."/>
            <person name="Priest M."/>
            <person name="Roberts A."/>
            <person name="Saif S."/>
            <person name="Shea T."/>
            <person name="Sisk P."/>
            <person name="Stolte C."/>
            <person name="Sykes S."/>
            <person name="Wortman J."/>
            <person name="Nusbaum C."/>
            <person name="Birren B."/>
        </authorList>
    </citation>
    <scope>NUCLEOTIDE SEQUENCE [LARGE SCALE GENOMIC DNA]</scope>
    <source>
        <strain evidence="2 3">CL02T12C30</strain>
    </source>
</reference>
<evidence type="ECO:0000256" key="1">
    <source>
        <dbReference type="ARBA" id="ARBA00022649"/>
    </source>
</evidence>
<gene>
    <name evidence="2" type="ORF">HMPREF1076_01568</name>
</gene>
<keyword evidence="1" id="KW-1277">Toxin-antitoxin system</keyword>
<accession>K5ZL23</accession>
<sequence>MNLIWHPLALDDLAQIIGYCRHNFGMQTAKRVRTKYRSDINLLKTQPYLGFVEPLLKDVGSLEYHSLIIDCTKVIYTIHPEYVYIHILWNCRRQPERLCSEIENRTFVSL</sequence>
<dbReference type="HOGENOM" id="CLU_147162_8_2_10"/>
<dbReference type="Pfam" id="PF05016">
    <property type="entry name" value="ParE_toxin"/>
    <property type="match status" value="1"/>
</dbReference>
<protein>
    <recommendedName>
        <fullName evidence="4">Type II toxin-antitoxin system RelE/ParE family toxin</fullName>
    </recommendedName>
</protein>
<proteinExistence type="predicted"/>
<comment type="caution">
    <text evidence="2">The sequence shown here is derived from an EMBL/GenBank/DDBJ whole genome shotgun (WGS) entry which is preliminary data.</text>
</comment>
<dbReference type="OrthoDB" id="1098875at2"/>
<dbReference type="RefSeq" id="WP_007652911.1">
    <property type="nucleotide sequence ID" value="NZ_JH976472.1"/>
</dbReference>
<dbReference type="EMBL" id="AGZO01000014">
    <property type="protein sequence ID" value="EKN16434.1"/>
    <property type="molecule type" value="Genomic_DNA"/>
</dbReference>
<dbReference type="InterPro" id="IPR007712">
    <property type="entry name" value="RelE/ParE_toxin"/>
</dbReference>
<evidence type="ECO:0000313" key="3">
    <source>
        <dbReference type="Proteomes" id="UP000006330"/>
    </source>
</evidence>
<name>K5ZL23_9BACT</name>
<dbReference type="Proteomes" id="UP000006330">
    <property type="component" value="Unassembled WGS sequence"/>
</dbReference>
<evidence type="ECO:0000313" key="2">
    <source>
        <dbReference type="EMBL" id="EKN16434.1"/>
    </source>
</evidence>
<dbReference type="InterPro" id="IPR035093">
    <property type="entry name" value="RelE/ParE_toxin_dom_sf"/>
</dbReference>